<evidence type="ECO:0008006" key="3">
    <source>
        <dbReference type="Google" id="ProtNLM"/>
    </source>
</evidence>
<dbReference type="Proteomes" id="UP000307244">
    <property type="component" value="Unassembled WGS sequence"/>
</dbReference>
<dbReference type="RefSeq" id="WP_136834242.1">
    <property type="nucleotide sequence ID" value="NZ_SWBQ01000001.1"/>
</dbReference>
<dbReference type="EMBL" id="SWBQ01000001">
    <property type="protein sequence ID" value="TKC08823.1"/>
    <property type="molecule type" value="Genomic_DNA"/>
</dbReference>
<evidence type="ECO:0000313" key="1">
    <source>
        <dbReference type="EMBL" id="TKC08823.1"/>
    </source>
</evidence>
<dbReference type="AlphaFoldDB" id="A0A4U1CN13"/>
<comment type="caution">
    <text evidence="1">The sequence shown here is derived from an EMBL/GenBank/DDBJ whole genome shotgun (WGS) entry which is preliminary data.</text>
</comment>
<keyword evidence="2" id="KW-1185">Reference proteome</keyword>
<dbReference type="OrthoDB" id="9796999at2"/>
<organism evidence="1 2">
    <name type="scientific">Pedobacter frigoris</name>
    <dbReference type="NCBI Taxonomy" id="2571272"/>
    <lineage>
        <taxon>Bacteria</taxon>
        <taxon>Pseudomonadati</taxon>
        <taxon>Bacteroidota</taxon>
        <taxon>Sphingobacteriia</taxon>
        <taxon>Sphingobacteriales</taxon>
        <taxon>Sphingobacteriaceae</taxon>
        <taxon>Pedobacter</taxon>
    </lineage>
</organism>
<name>A0A4U1CN13_9SPHI</name>
<gene>
    <name evidence="1" type="ORF">FA047_01620</name>
</gene>
<proteinExistence type="predicted"/>
<accession>A0A4U1CN13</accession>
<reference evidence="1 2" key="1">
    <citation type="submission" date="2019-04" db="EMBL/GenBank/DDBJ databases">
        <title>Pedobacter sp. RP-3-15 sp. nov., isolated from Arctic soil.</title>
        <authorList>
            <person name="Dahal R.H."/>
            <person name="Kim D.-U."/>
        </authorList>
    </citation>
    <scope>NUCLEOTIDE SEQUENCE [LARGE SCALE GENOMIC DNA]</scope>
    <source>
        <strain evidence="1 2">RP-3-15</strain>
    </source>
</reference>
<evidence type="ECO:0000313" key="2">
    <source>
        <dbReference type="Proteomes" id="UP000307244"/>
    </source>
</evidence>
<protein>
    <recommendedName>
        <fullName evidence="3">Bacteriocin-protection protein</fullName>
    </recommendedName>
</protein>
<dbReference type="Pfam" id="PF13376">
    <property type="entry name" value="OmdA"/>
    <property type="match status" value="1"/>
</dbReference>
<sequence>MQKETETFCPANRQEWRQWLEENHRLKQSVWLVQYKQKSSRPSLSWSDSVDEALCFGWIDSTRRTIDEDSFVQVFTKRKPNSNWSKINKAKITRLMEEGLMTKAGLESVEVAKQNGSWTILDEVEELNIPEDLEKAFLDKPGSKEFFLSLSKSVKKIILQWVVLAKRQETREKRIAETVTCAAKKQRPNNF</sequence>